<dbReference type="STRING" id="1095630.A0A2J6SEH9"/>
<keyword evidence="3" id="KW-1185">Reference proteome</keyword>
<gene>
    <name evidence="2" type="ORF">K444DRAFT_605160</name>
</gene>
<dbReference type="InParanoid" id="A0A2J6SEH9"/>
<accession>A0A2J6SEH9</accession>
<dbReference type="EMBL" id="KZ613921">
    <property type="protein sequence ID" value="PMD49169.1"/>
    <property type="molecule type" value="Genomic_DNA"/>
</dbReference>
<dbReference type="PANTHER" id="PTHR33112">
    <property type="entry name" value="DOMAIN PROTEIN, PUTATIVE-RELATED"/>
    <property type="match status" value="1"/>
</dbReference>
<dbReference type="AlphaFoldDB" id="A0A2J6SEH9"/>
<dbReference type="InterPro" id="IPR010730">
    <property type="entry name" value="HET"/>
</dbReference>
<evidence type="ECO:0000313" key="3">
    <source>
        <dbReference type="Proteomes" id="UP000235371"/>
    </source>
</evidence>
<dbReference type="Pfam" id="PF06985">
    <property type="entry name" value="HET"/>
    <property type="match status" value="1"/>
</dbReference>
<feature type="domain" description="Heterokaryon incompatibility" evidence="1">
    <location>
        <begin position="170"/>
        <end position="337"/>
    </location>
</feature>
<organism evidence="2 3">
    <name type="scientific">Hyaloscypha bicolor E</name>
    <dbReference type="NCBI Taxonomy" id="1095630"/>
    <lineage>
        <taxon>Eukaryota</taxon>
        <taxon>Fungi</taxon>
        <taxon>Dikarya</taxon>
        <taxon>Ascomycota</taxon>
        <taxon>Pezizomycotina</taxon>
        <taxon>Leotiomycetes</taxon>
        <taxon>Helotiales</taxon>
        <taxon>Hyaloscyphaceae</taxon>
        <taxon>Hyaloscypha</taxon>
        <taxon>Hyaloscypha bicolor</taxon>
    </lineage>
</organism>
<reference evidence="2 3" key="1">
    <citation type="submission" date="2016-04" db="EMBL/GenBank/DDBJ databases">
        <title>A degradative enzymes factory behind the ericoid mycorrhizal symbiosis.</title>
        <authorList>
            <consortium name="DOE Joint Genome Institute"/>
            <person name="Martino E."/>
            <person name="Morin E."/>
            <person name="Grelet G."/>
            <person name="Kuo A."/>
            <person name="Kohler A."/>
            <person name="Daghino S."/>
            <person name="Barry K."/>
            <person name="Choi C."/>
            <person name="Cichocki N."/>
            <person name="Clum A."/>
            <person name="Copeland A."/>
            <person name="Hainaut M."/>
            <person name="Haridas S."/>
            <person name="Labutti K."/>
            <person name="Lindquist E."/>
            <person name="Lipzen A."/>
            <person name="Khouja H.-R."/>
            <person name="Murat C."/>
            <person name="Ohm R."/>
            <person name="Olson A."/>
            <person name="Spatafora J."/>
            <person name="Veneault-Fourrey C."/>
            <person name="Henrissat B."/>
            <person name="Grigoriev I."/>
            <person name="Martin F."/>
            <person name="Perotto S."/>
        </authorList>
    </citation>
    <scope>NUCLEOTIDE SEQUENCE [LARGE SCALE GENOMIC DNA]</scope>
    <source>
        <strain evidence="2 3">E</strain>
    </source>
</reference>
<proteinExistence type="predicted"/>
<sequence>MSCPNCSDLLPVHLYSLRAGQRAAMFILLSDLRNSATTTSCASCKLLLGALSLYKKDHQEGDDGNFLELRLAVGEHLQLYWRREPVIYIEIFTRDVDEGSVPATIGKTLEVSQNSSSGTCITLASSWIQECRTSHQHCHARSPTPLPTRVIDVSGSQPFLMETNGGHGDYIALSYCWGDDKTAVLKTLPSNYDAHCKEIPSSPDAMPKTIRDAIDICRRLKFKYIWIDALCIVQGRQSFQGPVPDFERESPRMASVYANATLTLGADAAEGNKEGIYRDQVFGEAPHKLLYGTSGAPVYVREQLARMHDDNALLQRLPTSPMSLTEPINMRAWTLPEAIFSNRMLHYTSEELVWECNEARWCECGRRVQVEAGGINSSNRVVRNENYSEGLTVEELYRHWRDILVLFSERQLGHKRDSDKFVALSRLARQFATILRIHEPEEAVKYLAGIWKGDIMKSLLWVVESDYARTLRDPKMQWRRPDTTEPRAPSWSWASVEAPVAYHPINKFLPKATVLDISIELLHKEEEYGEVKSGNLRISGPVCHGLQVTTRKATNKDSFAGSTNDIVCHIRNVQGESFPFICDDVLTMAHDSEEYSCLYIGRTDYSGEPASYYHAFLVLQKMKSGSYKRVGISTRCPYRYVGDMVSGIEEVHFKAKLSMFVESGVEEEITIE</sequence>
<protein>
    <recommendedName>
        <fullName evidence="1">Heterokaryon incompatibility domain-containing protein</fullName>
    </recommendedName>
</protein>
<dbReference type="Proteomes" id="UP000235371">
    <property type="component" value="Unassembled WGS sequence"/>
</dbReference>
<dbReference type="GeneID" id="36586921"/>
<name>A0A2J6SEH9_9HELO</name>
<evidence type="ECO:0000313" key="2">
    <source>
        <dbReference type="EMBL" id="PMD49169.1"/>
    </source>
</evidence>
<dbReference type="RefSeq" id="XP_024726073.1">
    <property type="nucleotide sequence ID" value="XM_024878844.1"/>
</dbReference>
<dbReference type="PANTHER" id="PTHR33112:SF16">
    <property type="entry name" value="HETEROKARYON INCOMPATIBILITY DOMAIN-CONTAINING PROTEIN"/>
    <property type="match status" value="1"/>
</dbReference>
<dbReference type="OrthoDB" id="8300194at2759"/>
<evidence type="ECO:0000259" key="1">
    <source>
        <dbReference type="Pfam" id="PF06985"/>
    </source>
</evidence>